<dbReference type="Pfam" id="PF03466">
    <property type="entry name" value="LysR_substrate"/>
    <property type="match status" value="1"/>
</dbReference>
<organism evidence="6 7">
    <name type="scientific">Lactiplantibacillus mudanjiangensis</name>
    <dbReference type="NCBI Taxonomy" id="1296538"/>
    <lineage>
        <taxon>Bacteria</taxon>
        <taxon>Bacillati</taxon>
        <taxon>Bacillota</taxon>
        <taxon>Bacilli</taxon>
        <taxon>Lactobacillales</taxon>
        <taxon>Lactobacillaceae</taxon>
        <taxon>Lactiplantibacillus</taxon>
    </lineage>
</organism>
<evidence type="ECO:0000313" key="6">
    <source>
        <dbReference type="EMBL" id="VDG28118.1"/>
    </source>
</evidence>
<dbReference type="PROSITE" id="PS50931">
    <property type="entry name" value="HTH_LYSR"/>
    <property type="match status" value="1"/>
</dbReference>
<dbReference type="Gene3D" id="3.40.190.290">
    <property type="match status" value="1"/>
</dbReference>
<dbReference type="SUPFAM" id="SSF53850">
    <property type="entry name" value="Periplasmic binding protein-like II"/>
    <property type="match status" value="1"/>
</dbReference>
<dbReference type="CDD" id="cd05466">
    <property type="entry name" value="PBP2_LTTR_substrate"/>
    <property type="match status" value="1"/>
</dbReference>
<dbReference type="Proteomes" id="UP000289996">
    <property type="component" value="Unassembled WGS sequence"/>
</dbReference>
<evidence type="ECO:0000256" key="2">
    <source>
        <dbReference type="ARBA" id="ARBA00023015"/>
    </source>
</evidence>
<evidence type="ECO:0000256" key="4">
    <source>
        <dbReference type="ARBA" id="ARBA00023163"/>
    </source>
</evidence>
<dbReference type="EMBL" id="UYIG01000090">
    <property type="protein sequence ID" value="VDG28118.1"/>
    <property type="molecule type" value="Genomic_DNA"/>
</dbReference>
<dbReference type="Pfam" id="PF00126">
    <property type="entry name" value="HTH_1"/>
    <property type="match status" value="1"/>
</dbReference>
<reference evidence="6 7" key="1">
    <citation type="submission" date="2018-11" db="EMBL/GenBank/DDBJ databases">
        <authorList>
            <person name="Wuyts S."/>
        </authorList>
    </citation>
    <scope>NUCLEOTIDE SEQUENCE [LARGE SCALE GENOMIC DNA]</scope>
    <source>
        <strain evidence="6">Lactobacillus mudanjiangensis AMBF249</strain>
    </source>
</reference>
<dbReference type="AlphaFoldDB" id="A0A660E0U8"/>
<protein>
    <submittedName>
        <fullName evidence="6">Transcriptional regulator [Lactobacillus acetotolerans]</fullName>
    </submittedName>
</protein>
<keyword evidence="4" id="KW-0804">Transcription</keyword>
<dbReference type="GO" id="GO:0003677">
    <property type="term" value="F:DNA binding"/>
    <property type="evidence" value="ECO:0007669"/>
    <property type="project" value="UniProtKB-KW"/>
</dbReference>
<dbReference type="InterPro" id="IPR036390">
    <property type="entry name" value="WH_DNA-bd_sf"/>
</dbReference>
<dbReference type="InterPro" id="IPR005119">
    <property type="entry name" value="LysR_subst-bd"/>
</dbReference>
<dbReference type="GO" id="GO:0005829">
    <property type="term" value="C:cytosol"/>
    <property type="evidence" value="ECO:0007669"/>
    <property type="project" value="TreeGrafter"/>
</dbReference>
<sequence length="304" mass="34612">MIEFNQLYYLLTIVDNGFNLTRSAKVLHVSQPALSKSIAELEFRQGVTIFNRKKGRIIGLTHIGSGLVRDARKVYSQYEVMLDRLQDSVSEKKGTVRIGIAPVIISTVFNEALVQFIQNNPGIKLTLIEKGAYELQEMLVLGKLDLAILVSPVTFSSISEQVIYQDSVAVWFNRQHRFNQIDGPIPLAEIGKEKIITLNNSFMVTFQLKQHFMHASIQPDFFLQTDSWDLILNMCQKTNNVGILARPIGKNYNTGEIVSREIDPFFPWKISLCALKNVQHSSVVTYTRNWFSDYFLSHKLVPQA</sequence>
<gene>
    <name evidence="6" type="ORF">MUDAN_MDHGFNIF_02849</name>
</gene>
<dbReference type="PRINTS" id="PR00039">
    <property type="entry name" value="HTHLYSR"/>
</dbReference>
<keyword evidence="3" id="KW-0238">DNA-binding</keyword>
<proteinExistence type="inferred from homology"/>
<evidence type="ECO:0000256" key="3">
    <source>
        <dbReference type="ARBA" id="ARBA00023125"/>
    </source>
</evidence>
<comment type="similarity">
    <text evidence="1">Belongs to the LysR transcriptional regulatory family.</text>
</comment>
<accession>A0A660E0U8</accession>
<dbReference type="PANTHER" id="PTHR30419:SF8">
    <property type="entry name" value="NITROGEN ASSIMILATION TRANSCRIPTIONAL ACTIVATOR-RELATED"/>
    <property type="match status" value="1"/>
</dbReference>
<keyword evidence="2" id="KW-0805">Transcription regulation</keyword>
<dbReference type="Gene3D" id="1.10.10.10">
    <property type="entry name" value="Winged helix-like DNA-binding domain superfamily/Winged helix DNA-binding domain"/>
    <property type="match status" value="1"/>
</dbReference>
<name>A0A660E0U8_9LACO</name>
<evidence type="ECO:0000259" key="5">
    <source>
        <dbReference type="PROSITE" id="PS50931"/>
    </source>
</evidence>
<dbReference type="RefSeq" id="WP_225424677.1">
    <property type="nucleotide sequence ID" value="NZ_BJDY01000002.1"/>
</dbReference>
<dbReference type="InterPro" id="IPR036388">
    <property type="entry name" value="WH-like_DNA-bd_sf"/>
</dbReference>
<dbReference type="PANTHER" id="PTHR30419">
    <property type="entry name" value="HTH-TYPE TRANSCRIPTIONAL REGULATOR YBHD"/>
    <property type="match status" value="1"/>
</dbReference>
<dbReference type="InterPro" id="IPR000847">
    <property type="entry name" value="LysR_HTH_N"/>
</dbReference>
<dbReference type="GO" id="GO:0003700">
    <property type="term" value="F:DNA-binding transcription factor activity"/>
    <property type="evidence" value="ECO:0007669"/>
    <property type="project" value="InterPro"/>
</dbReference>
<evidence type="ECO:0000256" key="1">
    <source>
        <dbReference type="ARBA" id="ARBA00009437"/>
    </source>
</evidence>
<dbReference type="InterPro" id="IPR050950">
    <property type="entry name" value="HTH-type_LysR_regulators"/>
</dbReference>
<feature type="domain" description="HTH lysR-type" evidence="5">
    <location>
        <begin position="2"/>
        <end position="60"/>
    </location>
</feature>
<dbReference type="SUPFAM" id="SSF46785">
    <property type="entry name" value="Winged helix' DNA-binding domain"/>
    <property type="match status" value="1"/>
</dbReference>
<evidence type="ECO:0000313" key="7">
    <source>
        <dbReference type="Proteomes" id="UP000289996"/>
    </source>
</evidence>
<keyword evidence="7" id="KW-1185">Reference proteome</keyword>